<evidence type="ECO:0000313" key="2">
    <source>
        <dbReference type="EMBL" id="ETL24314.1"/>
    </source>
</evidence>
<dbReference type="EMBL" id="KI690254">
    <property type="protein sequence ID" value="ETK70664.1"/>
    <property type="molecule type" value="Genomic_DNA"/>
</dbReference>
<organism evidence="2">
    <name type="scientific">Phytophthora nicotianae</name>
    <name type="common">Potato buckeye rot agent</name>
    <name type="synonym">Phytophthora parasitica</name>
    <dbReference type="NCBI Taxonomy" id="4792"/>
    <lineage>
        <taxon>Eukaryota</taxon>
        <taxon>Sar</taxon>
        <taxon>Stramenopiles</taxon>
        <taxon>Oomycota</taxon>
        <taxon>Peronosporomycetes</taxon>
        <taxon>Peronosporales</taxon>
        <taxon>Peronosporaceae</taxon>
        <taxon>Phytophthora</taxon>
    </lineage>
</organism>
<dbReference type="Proteomes" id="UP000053864">
    <property type="component" value="Unassembled WGS sequence"/>
</dbReference>
<evidence type="ECO:0000313" key="1">
    <source>
        <dbReference type="EMBL" id="ETK70664.1"/>
    </source>
</evidence>
<proteinExistence type="predicted"/>
<reference evidence="1" key="1">
    <citation type="submission" date="2013-11" db="EMBL/GenBank/DDBJ databases">
        <title>The Genome Sequence of Phytophthora parasitica CJ02B3.</title>
        <authorList>
            <consortium name="The Broad Institute Genomics Platform"/>
            <person name="Russ C."/>
            <person name="Tyler B."/>
            <person name="Panabieres F."/>
            <person name="Shan W."/>
            <person name="Tripathy S."/>
            <person name="Grunwald N."/>
            <person name="Machado M."/>
            <person name="Johnson C.S."/>
            <person name="Arredondo F."/>
            <person name="Hong C."/>
            <person name="Coffey M."/>
            <person name="Young S.K."/>
            <person name="Zeng Q."/>
            <person name="Gargeya S."/>
            <person name="Fitzgerald M."/>
            <person name="Abouelleil A."/>
            <person name="Alvarado L."/>
            <person name="Chapman S.B."/>
            <person name="Gainer-Dewar J."/>
            <person name="Goldberg J."/>
            <person name="Griggs A."/>
            <person name="Gujja S."/>
            <person name="Hansen M."/>
            <person name="Howarth C."/>
            <person name="Imamovic A."/>
            <person name="Ireland A."/>
            <person name="Larimer J."/>
            <person name="McCowan C."/>
            <person name="Murphy C."/>
            <person name="Pearson M."/>
            <person name="Poon T.W."/>
            <person name="Priest M."/>
            <person name="Roberts A."/>
            <person name="Saif S."/>
            <person name="Shea T."/>
            <person name="Sykes S."/>
            <person name="Wortman J."/>
            <person name="Nusbaum C."/>
            <person name="Birren B."/>
        </authorList>
    </citation>
    <scope>NUCLEOTIDE SEQUENCE [LARGE SCALE GENOMIC DNA]</scope>
    <source>
        <strain evidence="1">CJ02B3</strain>
    </source>
</reference>
<accession>W2HQQ4</accession>
<dbReference type="AlphaFoldDB" id="W2HQQ4"/>
<name>W2HQQ4_PHYNI</name>
<dbReference type="Proteomes" id="UP000053236">
    <property type="component" value="Unassembled WGS sequence"/>
</dbReference>
<protein>
    <submittedName>
        <fullName evidence="2">Uncharacterized protein</fullName>
    </submittedName>
</protein>
<gene>
    <name evidence="1" type="ORF">L915_22009</name>
    <name evidence="2" type="ORF">L916_21673</name>
</gene>
<reference evidence="2" key="2">
    <citation type="submission" date="2013-11" db="EMBL/GenBank/DDBJ databases">
        <title>The Genome Sequence of Phytophthora parasitica CJ05E6.</title>
        <authorList>
            <consortium name="The Broad Institute Genomics Platform"/>
            <person name="Russ C."/>
            <person name="Tyler B."/>
            <person name="Panabieres F."/>
            <person name="Shan W."/>
            <person name="Tripathy S."/>
            <person name="Grunwald N."/>
            <person name="Machado M."/>
            <person name="Johnson C.S."/>
            <person name="Arredondo F."/>
            <person name="Hong C."/>
            <person name="Coffey M."/>
            <person name="Young S.K."/>
            <person name="Zeng Q."/>
            <person name="Gargeya S."/>
            <person name="Fitzgerald M."/>
            <person name="Abouelleil A."/>
            <person name="Alvarado L."/>
            <person name="Chapman S.B."/>
            <person name="Gainer-Dewar J."/>
            <person name="Goldberg J."/>
            <person name="Griggs A."/>
            <person name="Gujja S."/>
            <person name="Hansen M."/>
            <person name="Howarth C."/>
            <person name="Imamovic A."/>
            <person name="Ireland A."/>
            <person name="Larimer J."/>
            <person name="McCowan C."/>
            <person name="Murphy C."/>
            <person name="Pearson M."/>
            <person name="Poon T.W."/>
            <person name="Priest M."/>
            <person name="Roberts A."/>
            <person name="Saif S."/>
            <person name="Shea T."/>
            <person name="Sykes S."/>
            <person name="Wortman J."/>
            <person name="Nusbaum C."/>
            <person name="Birren B."/>
        </authorList>
    </citation>
    <scope>NUCLEOTIDE SEQUENCE [LARGE SCALE GENOMIC DNA]</scope>
    <source>
        <strain evidence="2">CJ05E6</strain>
    </source>
</reference>
<dbReference type="EMBL" id="KI676882">
    <property type="protein sequence ID" value="ETL24314.1"/>
    <property type="molecule type" value="Genomic_DNA"/>
</dbReference>
<sequence length="75" mass="8083">MQSKGLILLLYDHVEYISSLSYAVLRAFTGFLDVLDPDAGAVLRPVVADVVYGGLVELVQGAQQLSVAVSQLFGW</sequence>